<dbReference type="HOGENOM" id="CLU_024979_8_1_6"/>
<sequence>MRKPFVPNAFHCIISFFKLDIKLVSDILLFNKPFGVLSQFTGEESDRTLADYIKLPNFYAAGRLDKNSEGLLLLSSDGQLQHRLTDPKFNKEKYYWVQVEGTPQEKDFIPIRQGLTIRGVRYLPAKVHIIEEPNLWQRDPPIRFRKAIPTCWLEIILREGKNHQIRKMTAAIGFPTLRLVRHRIANWSLGNLQPGEYEFKTIDIGDLNRM</sequence>
<keyword evidence="2 3" id="KW-0413">Isomerase</keyword>
<dbReference type="AlphaFoldDB" id="A0A0A8UU46"/>
<gene>
    <name evidence="5" type="primary">rluE</name>
    <name evidence="5" type="ORF">LHA_1240</name>
</gene>
<dbReference type="InterPro" id="IPR006145">
    <property type="entry name" value="PsdUridine_synth_RsuA/RluA"/>
</dbReference>
<dbReference type="InterPro" id="IPR020094">
    <property type="entry name" value="TruA/RsuA/RluB/E/F_N"/>
</dbReference>
<dbReference type="NCBIfam" id="TIGR00093">
    <property type="entry name" value="pseudouridine synthase"/>
    <property type="match status" value="1"/>
</dbReference>
<dbReference type="SUPFAM" id="SSF55120">
    <property type="entry name" value="Pseudouridine synthase"/>
    <property type="match status" value="1"/>
</dbReference>
<dbReference type="InterPro" id="IPR042092">
    <property type="entry name" value="PsdUridine_s_RsuA/RluB/E/F_cat"/>
</dbReference>
<proteinExistence type="inferred from homology"/>
<dbReference type="PANTHER" id="PTHR47683:SF2">
    <property type="entry name" value="RNA-BINDING S4 DOMAIN-CONTAINING PROTEIN"/>
    <property type="match status" value="1"/>
</dbReference>
<dbReference type="GO" id="GO:0009982">
    <property type="term" value="F:pseudouridine synthase activity"/>
    <property type="evidence" value="ECO:0007669"/>
    <property type="project" value="InterPro"/>
</dbReference>
<organism evidence="5 6">
    <name type="scientific">Legionella hackeliae</name>
    <dbReference type="NCBI Taxonomy" id="449"/>
    <lineage>
        <taxon>Bacteria</taxon>
        <taxon>Pseudomonadati</taxon>
        <taxon>Pseudomonadota</taxon>
        <taxon>Gammaproteobacteria</taxon>
        <taxon>Legionellales</taxon>
        <taxon>Legionellaceae</taxon>
        <taxon>Legionella</taxon>
    </lineage>
</organism>
<dbReference type="InterPro" id="IPR050343">
    <property type="entry name" value="RsuA_PseudoU_synthase"/>
</dbReference>
<dbReference type="Proteomes" id="UP000032803">
    <property type="component" value="Chromosome I"/>
</dbReference>
<evidence type="ECO:0000256" key="3">
    <source>
        <dbReference type="RuleBase" id="RU003887"/>
    </source>
</evidence>
<evidence type="ECO:0000313" key="5">
    <source>
        <dbReference type="EMBL" id="CEK10294.1"/>
    </source>
</evidence>
<name>A0A0A8UU46_LEGHA</name>
<reference evidence="6" key="1">
    <citation type="submission" date="2014-09" db="EMBL/GenBank/DDBJ databases">
        <authorList>
            <person name="Gomez-Valero L."/>
        </authorList>
    </citation>
    <scope>NUCLEOTIDE SEQUENCE [LARGE SCALE GENOMIC DNA]</scope>
    <source>
        <strain evidence="6">ATCC35250</strain>
    </source>
</reference>
<dbReference type="PANTHER" id="PTHR47683">
    <property type="entry name" value="PSEUDOURIDINE SYNTHASE FAMILY PROTEIN-RELATED"/>
    <property type="match status" value="1"/>
</dbReference>
<evidence type="ECO:0000259" key="4">
    <source>
        <dbReference type="Pfam" id="PF00849"/>
    </source>
</evidence>
<dbReference type="KEGG" id="lha:LHA_1240"/>
<dbReference type="GO" id="GO:0140098">
    <property type="term" value="F:catalytic activity, acting on RNA"/>
    <property type="evidence" value="ECO:0007669"/>
    <property type="project" value="UniProtKB-ARBA"/>
</dbReference>
<comment type="similarity">
    <text evidence="1 3">Belongs to the pseudouridine synthase RsuA family.</text>
</comment>
<dbReference type="InterPro" id="IPR000748">
    <property type="entry name" value="PsdUridine_synth_RsuA/RluB/E/F"/>
</dbReference>
<dbReference type="PROSITE" id="PS01149">
    <property type="entry name" value="PSI_RSU"/>
    <property type="match status" value="1"/>
</dbReference>
<dbReference type="InterPro" id="IPR018496">
    <property type="entry name" value="PsdUridine_synth_RsuA/RluB_CS"/>
</dbReference>
<evidence type="ECO:0000313" key="6">
    <source>
        <dbReference type="Proteomes" id="UP000032803"/>
    </source>
</evidence>
<dbReference type="Pfam" id="PF00849">
    <property type="entry name" value="PseudoU_synth_2"/>
    <property type="match status" value="1"/>
</dbReference>
<dbReference type="InterPro" id="IPR020103">
    <property type="entry name" value="PsdUridine_synth_cat_dom_sf"/>
</dbReference>
<dbReference type="STRING" id="449.LHA_1240"/>
<dbReference type="EMBL" id="LN681225">
    <property type="protein sequence ID" value="CEK10294.1"/>
    <property type="molecule type" value="Genomic_DNA"/>
</dbReference>
<dbReference type="GO" id="GO:0006364">
    <property type="term" value="P:rRNA processing"/>
    <property type="evidence" value="ECO:0007669"/>
    <property type="project" value="UniProtKB-ARBA"/>
</dbReference>
<evidence type="ECO:0000256" key="1">
    <source>
        <dbReference type="ARBA" id="ARBA00008348"/>
    </source>
</evidence>
<dbReference type="Gene3D" id="3.30.70.1560">
    <property type="entry name" value="Alpha-L RNA-binding motif"/>
    <property type="match status" value="1"/>
</dbReference>
<dbReference type="Gene3D" id="3.30.70.580">
    <property type="entry name" value="Pseudouridine synthase I, catalytic domain, N-terminal subdomain"/>
    <property type="match status" value="1"/>
</dbReference>
<dbReference type="EC" id="5.4.99.-" evidence="3"/>
<protein>
    <recommendedName>
        <fullName evidence="3">Pseudouridine synthase</fullName>
        <ecNumber evidence="3">5.4.99.-</ecNumber>
    </recommendedName>
</protein>
<dbReference type="GO" id="GO:0003723">
    <property type="term" value="F:RNA binding"/>
    <property type="evidence" value="ECO:0007669"/>
    <property type="project" value="InterPro"/>
</dbReference>
<accession>A0A0A8UU46</accession>
<keyword evidence="6" id="KW-1185">Reference proteome</keyword>
<dbReference type="GO" id="GO:0001522">
    <property type="term" value="P:pseudouridine synthesis"/>
    <property type="evidence" value="ECO:0007669"/>
    <property type="project" value="InterPro"/>
</dbReference>
<feature type="domain" description="Pseudouridine synthase RsuA/RluA-like" evidence="4">
    <location>
        <begin position="27"/>
        <end position="171"/>
    </location>
</feature>
<dbReference type="PATRIC" id="fig|449.7.peg.3253"/>
<evidence type="ECO:0000256" key="2">
    <source>
        <dbReference type="ARBA" id="ARBA00023235"/>
    </source>
</evidence>